<proteinExistence type="predicted"/>
<comment type="caution">
    <text evidence="3">The sequence shown here is derived from an EMBL/GenBank/DDBJ whole genome shotgun (WGS) entry which is preliminary data.</text>
</comment>
<reference evidence="3 4" key="1">
    <citation type="submission" date="2020-08" db="EMBL/GenBank/DDBJ databases">
        <title>Oceanospirillum sp. nov. isolated from marine sediment.</title>
        <authorList>
            <person name="Ji X."/>
        </authorList>
    </citation>
    <scope>NUCLEOTIDE SEQUENCE [LARGE SCALE GENOMIC DNA]</scope>
    <source>
        <strain evidence="3 4">D5</strain>
    </source>
</reference>
<gene>
    <name evidence="3" type="ORF">H4O21_11185</name>
</gene>
<keyword evidence="4" id="KW-1185">Reference proteome</keyword>
<accession>A0A839IR80</accession>
<keyword evidence="2" id="KW-1133">Transmembrane helix</keyword>
<evidence type="ECO:0000313" key="4">
    <source>
        <dbReference type="Proteomes" id="UP000565262"/>
    </source>
</evidence>
<keyword evidence="2" id="KW-0472">Membrane</keyword>
<name>A0A839IR80_9GAMM</name>
<dbReference type="EMBL" id="JACJFM010000012">
    <property type="protein sequence ID" value="MBB1487174.1"/>
    <property type="molecule type" value="Genomic_DNA"/>
</dbReference>
<dbReference type="RefSeq" id="WP_182808955.1">
    <property type="nucleotide sequence ID" value="NZ_JACJFM010000012.1"/>
</dbReference>
<evidence type="ECO:0000256" key="2">
    <source>
        <dbReference type="SAM" id="Phobius"/>
    </source>
</evidence>
<dbReference type="AlphaFoldDB" id="A0A839IR80"/>
<keyword evidence="2" id="KW-0812">Transmembrane</keyword>
<sequence length="329" mass="36822">MYAQVEKPEENKSRVFANPVAQKKSNGGQGVRFVDNRTKNGEAANSQIKCSSNCSTKQNNSTVQMMWDYNTLIAMATTIGIGVYTIYYLVNKYGFKKTSETIQAVKNRSGEGDDDQSQVFTLLGEENKGEKRVEGKREEDLGDAKESEETFTGLIDYDTAFFVSHEGKKLKIKNETGVNFNRGTKVNYQLYEHPNMKELFFARLVSAGNLLPDDGAQQKRIDALSNRKTEVAKLNLVKKIELIGKLNALGARKHYSDRKAIARNDRDLNALIRQRLGLHDFSITKINATSDEFSIPLGGLMSVVGEIEYSDNLKTSVNKIKVWHAGPSM</sequence>
<feature type="transmembrane region" description="Helical" evidence="2">
    <location>
        <begin position="69"/>
        <end position="90"/>
    </location>
</feature>
<evidence type="ECO:0000313" key="3">
    <source>
        <dbReference type="EMBL" id="MBB1487174.1"/>
    </source>
</evidence>
<dbReference type="Proteomes" id="UP000565262">
    <property type="component" value="Unassembled WGS sequence"/>
</dbReference>
<organism evidence="3 4">
    <name type="scientific">Oceanospirillum sediminis</name>
    <dbReference type="NCBI Taxonomy" id="2760088"/>
    <lineage>
        <taxon>Bacteria</taxon>
        <taxon>Pseudomonadati</taxon>
        <taxon>Pseudomonadota</taxon>
        <taxon>Gammaproteobacteria</taxon>
        <taxon>Oceanospirillales</taxon>
        <taxon>Oceanospirillaceae</taxon>
        <taxon>Oceanospirillum</taxon>
    </lineage>
</organism>
<evidence type="ECO:0000256" key="1">
    <source>
        <dbReference type="SAM" id="MobiDB-lite"/>
    </source>
</evidence>
<feature type="region of interest" description="Disordered" evidence="1">
    <location>
        <begin position="125"/>
        <end position="144"/>
    </location>
</feature>
<protein>
    <submittedName>
        <fullName evidence="3">Uncharacterized protein</fullName>
    </submittedName>
</protein>